<dbReference type="GO" id="GO:0008194">
    <property type="term" value="F:UDP-glycosyltransferase activity"/>
    <property type="evidence" value="ECO:0007669"/>
    <property type="project" value="InterPro"/>
</dbReference>
<gene>
    <name evidence="2" type="ORF">TSACC_22277</name>
</gene>
<dbReference type="GO" id="GO:0017000">
    <property type="term" value="P:antibiotic biosynthetic process"/>
    <property type="evidence" value="ECO:0007669"/>
    <property type="project" value="UniProtKB-ARBA"/>
</dbReference>
<dbReference type="AlphaFoldDB" id="A0A146GAN5"/>
<dbReference type="PANTHER" id="PTHR48050:SF13">
    <property type="entry name" value="STEROL 3-BETA-GLUCOSYLTRANSFERASE UGT80A2"/>
    <property type="match status" value="1"/>
</dbReference>
<feature type="domain" description="Erythromycin biosynthesis protein CIII-like C-terminal" evidence="1">
    <location>
        <begin position="293"/>
        <end position="388"/>
    </location>
</feature>
<evidence type="ECO:0000313" key="3">
    <source>
        <dbReference type="Proteomes" id="UP000076023"/>
    </source>
</evidence>
<evidence type="ECO:0000259" key="1">
    <source>
        <dbReference type="Pfam" id="PF06722"/>
    </source>
</evidence>
<dbReference type="PANTHER" id="PTHR48050">
    <property type="entry name" value="STEROL 3-BETA-GLUCOSYLTRANSFERASE"/>
    <property type="match status" value="1"/>
</dbReference>
<accession>A0A146GAN5</accession>
<dbReference type="CDD" id="cd03784">
    <property type="entry name" value="GT1_Gtf-like"/>
    <property type="match status" value="1"/>
</dbReference>
<dbReference type="InterPro" id="IPR002213">
    <property type="entry name" value="UDP_glucos_trans"/>
</dbReference>
<dbReference type="GO" id="GO:0016758">
    <property type="term" value="F:hexosyltransferase activity"/>
    <property type="evidence" value="ECO:0007669"/>
    <property type="project" value="UniProtKB-ARBA"/>
</dbReference>
<keyword evidence="3" id="KW-1185">Reference proteome</keyword>
<dbReference type="InterPro" id="IPR010610">
    <property type="entry name" value="EryCIII-like_C"/>
</dbReference>
<dbReference type="InParanoid" id="A0A146GAN5"/>
<reference evidence="3" key="1">
    <citation type="journal article" date="2017" name="Genome Announc.">
        <title>Draft Genome Sequence of Terrimicrobium sacchariphilum NM-5T, a Facultative Anaerobic Soil Bacterium of the Class Spartobacteria.</title>
        <authorList>
            <person name="Qiu Y.L."/>
            <person name="Tourlousse D.M."/>
            <person name="Matsuura N."/>
            <person name="Ohashi A."/>
            <person name="Sekiguchi Y."/>
        </authorList>
    </citation>
    <scope>NUCLEOTIDE SEQUENCE [LARGE SCALE GENOMIC DNA]</scope>
    <source>
        <strain evidence="3">NM-5</strain>
    </source>
</reference>
<proteinExistence type="predicted"/>
<evidence type="ECO:0000313" key="2">
    <source>
        <dbReference type="EMBL" id="GAT33857.1"/>
    </source>
</evidence>
<protein>
    <submittedName>
        <fullName evidence="2">Rhamnosyltransferase subunit B</fullName>
    </submittedName>
</protein>
<organism evidence="2 3">
    <name type="scientific">Terrimicrobium sacchariphilum</name>
    <dbReference type="NCBI Taxonomy" id="690879"/>
    <lineage>
        <taxon>Bacteria</taxon>
        <taxon>Pseudomonadati</taxon>
        <taxon>Verrucomicrobiota</taxon>
        <taxon>Terrimicrobiia</taxon>
        <taxon>Terrimicrobiales</taxon>
        <taxon>Terrimicrobiaceae</taxon>
        <taxon>Terrimicrobium</taxon>
    </lineage>
</organism>
<dbReference type="OrthoDB" id="9805366at2"/>
<dbReference type="Proteomes" id="UP000076023">
    <property type="component" value="Unassembled WGS sequence"/>
</dbReference>
<dbReference type="Pfam" id="PF06722">
    <property type="entry name" value="EryCIII-like_C"/>
    <property type="match status" value="1"/>
</dbReference>
<name>A0A146GAN5_TERSA</name>
<keyword evidence="2" id="KW-0808">Transferase</keyword>
<dbReference type="InterPro" id="IPR050426">
    <property type="entry name" value="Glycosyltransferase_28"/>
</dbReference>
<sequence>MRRLRVLFTPFGSEGDVNPLIWIAEGMAARGHEVVFIITPHYQRLIDKKGFTAVPIGTEEQFLAFARNPKAWDPRNGPRTVIKGMVDTIPEAVAAFDRAGDQFDLAILSTLGVAIASLAEAKGIPRIMVHMQPICVRSIHDFPLFMTSMGFLQHTPLWFKRAFFWLVDRLIWVVAERPLNRLRSQLGLQRWRSFYDEGLHGGLGGIAMFPDWFAAPQSDWPQGVRTSNFPVTFKTQPLPPELDSFLSRGEPPIIWTHGSANFDIEHFQRCAIRATHEIGRRCLLVSLDRPTIALPPGTFHYPHVPFENIFPKCLAAVHHGGIGTTSKAVAAGIPQLIIPKSHDQPDNAQRISRLGLGKMLAYRHLDTPRLAATLQELISSDKIRATCQSYSGCVGGEAARSELIDWIEERVYQRRSL</sequence>
<dbReference type="EMBL" id="BDCO01000002">
    <property type="protein sequence ID" value="GAT33857.1"/>
    <property type="molecule type" value="Genomic_DNA"/>
</dbReference>
<comment type="caution">
    <text evidence="2">The sequence shown here is derived from an EMBL/GenBank/DDBJ whole genome shotgun (WGS) entry which is preliminary data.</text>
</comment>
<dbReference type="Gene3D" id="3.40.50.2000">
    <property type="entry name" value="Glycogen Phosphorylase B"/>
    <property type="match status" value="2"/>
</dbReference>
<dbReference type="STRING" id="690879.TSACC_22277"/>
<dbReference type="SUPFAM" id="SSF53756">
    <property type="entry name" value="UDP-Glycosyltransferase/glycogen phosphorylase"/>
    <property type="match status" value="1"/>
</dbReference>
<dbReference type="RefSeq" id="WP_075079543.1">
    <property type="nucleotide sequence ID" value="NZ_BDCO01000002.1"/>
</dbReference>